<dbReference type="Proteomes" id="UP001183246">
    <property type="component" value="Unassembled WGS sequence"/>
</dbReference>
<keyword evidence="1" id="KW-0812">Transmembrane</keyword>
<evidence type="ECO:0000256" key="1">
    <source>
        <dbReference type="SAM" id="Phobius"/>
    </source>
</evidence>
<dbReference type="RefSeq" id="WP_311705262.1">
    <property type="nucleotide sequence ID" value="NZ_JAVREL010000008.1"/>
</dbReference>
<gene>
    <name evidence="2" type="ORF">RM590_16130</name>
</gene>
<organism evidence="2 3">
    <name type="scientific">Streptomyces litchfieldiae</name>
    <dbReference type="NCBI Taxonomy" id="3075543"/>
    <lineage>
        <taxon>Bacteria</taxon>
        <taxon>Bacillati</taxon>
        <taxon>Actinomycetota</taxon>
        <taxon>Actinomycetes</taxon>
        <taxon>Kitasatosporales</taxon>
        <taxon>Streptomycetaceae</taxon>
        <taxon>Streptomyces</taxon>
    </lineage>
</organism>
<proteinExistence type="predicted"/>
<keyword evidence="1" id="KW-1133">Transmembrane helix</keyword>
<feature type="transmembrane region" description="Helical" evidence="1">
    <location>
        <begin position="123"/>
        <end position="142"/>
    </location>
</feature>
<protein>
    <submittedName>
        <fullName evidence="2">Uncharacterized protein</fullName>
    </submittedName>
</protein>
<evidence type="ECO:0000313" key="3">
    <source>
        <dbReference type="Proteomes" id="UP001183246"/>
    </source>
</evidence>
<comment type="caution">
    <text evidence="2">The sequence shown here is derived from an EMBL/GenBank/DDBJ whole genome shotgun (WGS) entry which is preliminary data.</text>
</comment>
<keyword evidence="3" id="KW-1185">Reference proteome</keyword>
<dbReference type="EMBL" id="JAVREL010000008">
    <property type="protein sequence ID" value="MDT0344135.1"/>
    <property type="molecule type" value="Genomic_DNA"/>
</dbReference>
<accession>A0ABU2MR76</accession>
<sequence>MADGPGPEQRRAAVTFAYPEYPARSGSSAAAERAAWRQGARAFTLWRDAGRGEALAHVVTTAAARRQGAAYAVLDPAGNRLAEITRRPAGFFRRARWTVQPAGAEGAAVGAKGDLRHWIPWRLCWVFLPASLAIVVVVILALGTSPTPRRIAWRVGEQTVLRYTDGPALYELRLPAAFSGIHGWRPGCWPWWRAIPAG</sequence>
<name>A0ABU2MR76_9ACTN</name>
<keyword evidence="1" id="KW-0472">Membrane</keyword>
<evidence type="ECO:0000313" key="2">
    <source>
        <dbReference type="EMBL" id="MDT0344135.1"/>
    </source>
</evidence>
<reference evidence="3" key="1">
    <citation type="submission" date="2023-07" db="EMBL/GenBank/DDBJ databases">
        <title>30 novel species of actinomycetes from the DSMZ collection.</title>
        <authorList>
            <person name="Nouioui I."/>
        </authorList>
    </citation>
    <scope>NUCLEOTIDE SEQUENCE [LARGE SCALE GENOMIC DNA]</scope>
    <source>
        <strain evidence="3">DSM 44938</strain>
    </source>
</reference>